<name>B0DMB1_LACBS</name>
<keyword evidence="1" id="KW-0378">Hydrolase</keyword>
<dbReference type="RefSeq" id="XP_001885140.1">
    <property type="nucleotide sequence ID" value="XM_001885105.1"/>
</dbReference>
<organism evidence="3">
    <name type="scientific">Laccaria bicolor (strain S238N-H82 / ATCC MYA-4686)</name>
    <name type="common">Bicoloured deceiver</name>
    <name type="synonym">Laccaria laccata var. bicolor</name>
    <dbReference type="NCBI Taxonomy" id="486041"/>
    <lineage>
        <taxon>Eukaryota</taxon>
        <taxon>Fungi</taxon>
        <taxon>Dikarya</taxon>
        <taxon>Basidiomycota</taxon>
        <taxon>Agaricomycotina</taxon>
        <taxon>Agaricomycetes</taxon>
        <taxon>Agaricomycetidae</taxon>
        <taxon>Agaricales</taxon>
        <taxon>Agaricineae</taxon>
        <taxon>Hydnangiaceae</taxon>
        <taxon>Laccaria</taxon>
    </lineage>
</organism>
<dbReference type="InterPro" id="IPR051058">
    <property type="entry name" value="GDSL_Est/Lipase"/>
</dbReference>
<sequence length="297" mass="32526">MQITISVCDELRWLATNGWSGHGNPLASHKIECTTAGPNWAISLTDLVGHSTLIDLAVSGAVSDSDIIKSQPVDFRGQTTAFLNYVARSRNVPWTSRNSIFTITFGSEEDSYSESRSRADLFTANDVNLSFKNAQGNGTSVYSKDLTSYFNTVDKLYNAGARQFVFNNVVPFDRAQIGIDQGGKLAAKLKDNINEFNSQLAAKAASYCSSKRDITCQVFDTHTTFANVMDNYAAYGFATPSGYCAAYANQRTCNVVSQDRSCLGPISSYVWWNDLHPSCAADLVWAKALKVQLSYVS</sequence>
<dbReference type="EMBL" id="DS547119">
    <property type="protein sequence ID" value="EDR04249.1"/>
    <property type="molecule type" value="Genomic_DNA"/>
</dbReference>
<accession>B0DMB1</accession>
<dbReference type="AlphaFoldDB" id="B0DMB1"/>
<dbReference type="Gene3D" id="3.40.50.1110">
    <property type="entry name" value="SGNH hydrolase"/>
    <property type="match status" value="1"/>
</dbReference>
<dbReference type="InParanoid" id="B0DMB1"/>
<dbReference type="GO" id="GO:0016788">
    <property type="term" value="F:hydrolase activity, acting on ester bonds"/>
    <property type="evidence" value="ECO:0007669"/>
    <property type="project" value="InterPro"/>
</dbReference>
<gene>
    <name evidence="2" type="ORF">LACBIDRAFT_304776</name>
</gene>
<dbReference type="Pfam" id="PF00657">
    <property type="entry name" value="Lipase_GDSL"/>
    <property type="match status" value="1"/>
</dbReference>
<reference evidence="2 3" key="1">
    <citation type="journal article" date="2008" name="Nature">
        <title>The genome of Laccaria bicolor provides insights into mycorrhizal symbiosis.</title>
        <authorList>
            <person name="Martin F."/>
            <person name="Aerts A."/>
            <person name="Ahren D."/>
            <person name="Brun A."/>
            <person name="Danchin E.G.J."/>
            <person name="Duchaussoy F."/>
            <person name="Gibon J."/>
            <person name="Kohler A."/>
            <person name="Lindquist E."/>
            <person name="Pereda V."/>
            <person name="Salamov A."/>
            <person name="Shapiro H.J."/>
            <person name="Wuyts J."/>
            <person name="Blaudez D."/>
            <person name="Buee M."/>
            <person name="Brokstein P."/>
            <person name="Canbaeck B."/>
            <person name="Cohen D."/>
            <person name="Courty P.E."/>
            <person name="Coutinho P.M."/>
            <person name="Delaruelle C."/>
            <person name="Detter J.C."/>
            <person name="Deveau A."/>
            <person name="DiFazio S."/>
            <person name="Duplessis S."/>
            <person name="Fraissinet-Tachet L."/>
            <person name="Lucic E."/>
            <person name="Frey-Klett P."/>
            <person name="Fourrey C."/>
            <person name="Feussner I."/>
            <person name="Gay G."/>
            <person name="Grimwood J."/>
            <person name="Hoegger P.J."/>
            <person name="Jain P."/>
            <person name="Kilaru S."/>
            <person name="Labbe J."/>
            <person name="Lin Y.C."/>
            <person name="Legue V."/>
            <person name="Le Tacon F."/>
            <person name="Marmeisse R."/>
            <person name="Melayah D."/>
            <person name="Montanini B."/>
            <person name="Muratet M."/>
            <person name="Nehls U."/>
            <person name="Niculita-Hirzel H."/>
            <person name="Oudot-Le Secq M.P."/>
            <person name="Peter M."/>
            <person name="Quesneville H."/>
            <person name="Rajashekar B."/>
            <person name="Reich M."/>
            <person name="Rouhier N."/>
            <person name="Schmutz J."/>
            <person name="Yin T."/>
            <person name="Chalot M."/>
            <person name="Henrissat B."/>
            <person name="Kuees U."/>
            <person name="Lucas S."/>
            <person name="Van de Peer Y."/>
            <person name="Podila G.K."/>
            <person name="Polle A."/>
            <person name="Pukkila P.J."/>
            <person name="Richardson P.M."/>
            <person name="Rouze P."/>
            <person name="Sanders I.R."/>
            <person name="Stajich J.E."/>
            <person name="Tunlid A."/>
            <person name="Tuskan G."/>
            <person name="Grigoriev I.V."/>
        </authorList>
    </citation>
    <scope>NUCLEOTIDE SEQUENCE [LARGE SCALE GENOMIC DNA]</scope>
    <source>
        <strain evidence="3">S238N-H82 / ATCC MYA-4686</strain>
    </source>
</reference>
<dbReference type="InterPro" id="IPR036514">
    <property type="entry name" value="SGNH_hydro_sf"/>
</dbReference>
<protein>
    <submittedName>
        <fullName evidence="2">Predicted protein</fullName>
    </submittedName>
</protein>
<dbReference type="PANTHER" id="PTHR45648">
    <property type="entry name" value="GDSL LIPASE/ACYLHYDROLASE FAMILY PROTEIN (AFU_ORTHOLOGUE AFUA_4G14700)"/>
    <property type="match status" value="1"/>
</dbReference>
<dbReference type="GeneID" id="6080772"/>
<proteinExistence type="predicted"/>
<evidence type="ECO:0000313" key="3">
    <source>
        <dbReference type="Proteomes" id="UP000001194"/>
    </source>
</evidence>
<keyword evidence="3" id="KW-1185">Reference proteome</keyword>
<dbReference type="PANTHER" id="PTHR45648:SF22">
    <property type="entry name" value="GDSL LIPASE_ACYLHYDROLASE FAMILY PROTEIN (AFU_ORTHOLOGUE AFUA_4G14700)"/>
    <property type="match status" value="1"/>
</dbReference>
<dbReference type="STRING" id="486041.B0DMB1"/>
<dbReference type="HOGENOM" id="CLU_015101_4_3_1"/>
<dbReference type="OrthoDB" id="1600564at2759"/>
<evidence type="ECO:0000256" key="1">
    <source>
        <dbReference type="ARBA" id="ARBA00022801"/>
    </source>
</evidence>
<dbReference type="KEGG" id="lbc:LACBIDRAFT_304776"/>
<dbReference type="Proteomes" id="UP000001194">
    <property type="component" value="Unassembled WGS sequence"/>
</dbReference>
<evidence type="ECO:0000313" key="2">
    <source>
        <dbReference type="EMBL" id="EDR04249.1"/>
    </source>
</evidence>
<dbReference type="InterPro" id="IPR001087">
    <property type="entry name" value="GDSL"/>
</dbReference>